<evidence type="ECO:0000256" key="5">
    <source>
        <dbReference type="ARBA" id="ARBA00013213"/>
    </source>
</evidence>
<dbReference type="Gene3D" id="3.30.360.10">
    <property type="entry name" value="Dihydrodipicolinate Reductase, domain 2"/>
    <property type="match status" value="1"/>
</dbReference>
<evidence type="ECO:0000259" key="15">
    <source>
        <dbReference type="Pfam" id="PF00742"/>
    </source>
</evidence>
<evidence type="ECO:0000256" key="11">
    <source>
        <dbReference type="ARBA" id="ARBA00048841"/>
    </source>
</evidence>
<dbReference type="AlphaFoldDB" id="A0A0G4IZC7"/>
<dbReference type="OrthoDB" id="67851at2759"/>
<dbReference type="EMBL" id="OVEO01000002">
    <property type="protein sequence ID" value="SPQ94006.1"/>
    <property type="molecule type" value="Genomic_DNA"/>
</dbReference>
<evidence type="ECO:0000256" key="7">
    <source>
        <dbReference type="ARBA" id="ARBA00022697"/>
    </source>
</evidence>
<dbReference type="Pfam" id="PF00742">
    <property type="entry name" value="Homoserine_dh"/>
    <property type="match status" value="1"/>
</dbReference>
<dbReference type="InterPro" id="IPR001342">
    <property type="entry name" value="HDH_cat"/>
</dbReference>
<evidence type="ECO:0000313" key="16">
    <source>
        <dbReference type="EMBL" id="CEP00494.1"/>
    </source>
</evidence>
<sequence>MQSYRVYVIGVGRVGRQVIRGLRQSRRIHGARFGVQFVVCGLFDSTGGVWADDGLPDDLVDSVLACKEDGRAVGEHAAGTKTSTLPMQSIGHRSVVVDTSASDVTGPILVEASNRGARVVMANKKPLTGSPTLFTGLHIDTFRIGIESTVGAGTPVISCLERLISSGDQVVSIQGVLSGTLGYLMSELEKGTRYSDAIAEAHRLGYCEPDPRDDLSGIDVARKILILARICGATGVELNHVKVESLFPSRFSQLSVEQFMKSLTELDDEYSDKVKVASAKGCVLRYVAQVSFGERSDPEITVGMQIVPRSSPIGSLKGSDNLVSFTTSVYKESPLVVRGKGAGLEVTAAGVIADIVKTASVRD</sequence>
<dbReference type="SUPFAM" id="SSF51735">
    <property type="entry name" value="NAD(P)-binding Rossmann-fold domains"/>
    <property type="match status" value="1"/>
</dbReference>
<organism evidence="16 18">
    <name type="scientific">Plasmodiophora brassicae</name>
    <name type="common">Clubroot disease agent</name>
    <dbReference type="NCBI Taxonomy" id="37360"/>
    <lineage>
        <taxon>Eukaryota</taxon>
        <taxon>Sar</taxon>
        <taxon>Rhizaria</taxon>
        <taxon>Endomyxa</taxon>
        <taxon>Phytomyxea</taxon>
        <taxon>Plasmodiophorida</taxon>
        <taxon>Plasmodiophoridae</taxon>
        <taxon>Plasmodiophora</taxon>
    </lineage>
</organism>
<evidence type="ECO:0000256" key="12">
    <source>
        <dbReference type="PIRNR" id="PIRNR036497"/>
    </source>
</evidence>
<dbReference type="GO" id="GO:0009088">
    <property type="term" value="P:threonine biosynthetic process"/>
    <property type="evidence" value="ECO:0007669"/>
    <property type="project" value="UniProtKB-UniPathway"/>
</dbReference>
<evidence type="ECO:0000313" key="18">
    <source>
        <dbReference type="Proteomes" id="UP000039324"/>
    </source>
</evidence>
<keyword evidence="8 12" id="KW-0521">NADP</keyword>
<protein>
    <recommendedName>
        <fullName evidence="5 12">Homoserine dehydrogenase</fullName>
        <shortName evidence="12">HDH</shortName>
        <ecNumber evidence="5 12">1.1.1.3</ecNumber>
    </recommendedName>
</protein>
<dbReference type="Proteomes" id="UP000290189">
    <property type="component" value="Unassembled WGS sequence"/>
</dbReference>
<dbReference type="PANTHER" id="PTHR43070">
    <property type="match status" value="1"/>
</dbReference>
<dbReference type="STRING" id="37360.A0A0G4IZC7"/>
<dbReference type="InterPro" id="IPR022697">
    <property type="entry name" value="HDH_short"/>
</dbReference>
<evidence type="ECO:0000313" key="17">
    <source>
        <dbReference type="EMBL" id="SPQ94006.1"/>
    </source>
</evidence>
<evidence type="ECO:0000313" key="19">
    <source>
        <dbReference type="Proteomes" id="UP000290189"/>
    </source>
</evidence>
<keyword evidence="7 12" id="KW-0791">Threonine biosynthesis</keyword>
<proteinExistence type="inferred from homology"/>
<dbReference type="PANTHER" id="PTHR43070:SF3">
    <property type="entry name" value="HOMOSERINE DEHYDROGENASE"/>
    <property type="match status" value="1"/>
</dbReference>
<dbReference type="UniPathway" id="UPA00051">
    <property type="reaction ID" value="UER00465"/>
</dbReference>
<dbReference type="InterPro" id="IPR011147">
    <property type="entry name" value="Bifunc_Aspkin/hSer_DH"/>
</dbReference>
<comment type="cofactor">
    <cofactor evidence="1">
        <name>a metal cation</name>
        <dbReference type="ChEBI" id="CHEBI:25213"/>
    </cofactor>
</comment>
<dbReference type="OMA" id="IYTRCYS"/>
<evidence type="ECO:0000256" key="10">
    <source>
        <dbReference type="ARBA" id="ARBA00023167"/>
    </source>
</evidence>
<keyword evidence="17" id="KW-0496">Mitochondrion</keyword>
<feature type="active site" description="Proton donor" evidence="13">
    <location>
        <position position="223"/>
    </location>
</feature>
<evidence type="ECO:0000256" key="13">
    <source>
        <dbReference type="PIRSR" id="PIRSR036497-1"/>
    </source>
</evidence>
<evidence type="ECO:0000256" key="8">
    <source>
        <dbReference type="ARBA" id="ARBA00022857"/>
    </source>
</evidence>
<evidence type="ECO:0000256" key="14">
    <source>
        <dbReference type="PIRSR" id="PIRSR036497-2"/>
    </source>
</evidence>
<feature type="binding site" evidence="14">
    <location>
        <position position="124"/>
    </location>
    <ligand>
        <name>NADPH</name>
        <dbReference type="ChEBI" id="CHEBI:57783"/>
    </ligand>
</feature>
<evidence type="ECO:0000256" key="2">
    <source>
        <dbReference type="ARBA" id="ARBA00005056"/>
    </source>
</evidence>
<dbReference type="SUPFAM" id="SSF55347">
    <property type="entry name" value="Glyceraldehyde-3-phosphate dehydrogenase-like, C-terminal domain"/>
    <property type="match status" value="1"/>
</dbReference>
<dbReference type="EMBL" id="CDSF01000101">
    <property type="protein sequence ID" value="CEP00494.1"/>
    <property type="molecule type" value="Genomic_DNA"/>
</dbReference>
<evidence type="ECO:0000256" key="4">
    <source>
        <dbReference type="ARBA" id="ARBA00006753"/>
    </source>
</evidence>
<feature type="binding site" evidence="14">
    <location>
        <begin position="10"/>
        <end position="15"/>
    </location>
    <ligand>
        <name>NADP(+)</name>
        <dbReference type="ChEBI" id="CHEBI:58349"/>
    </ligand>
</feature>
<evidence type="ECO:0000256" key="3">
    <source>
        <dbReference type="ARBA" id="ARBA00005062"/>
    </source>
</evidence>
<reference evidence="17 19" key="2">
    <citation type="submission" date="2018-03" db="EMBL/GenBank/DDBJ databases">
        <authorList>
            <person name="Fogelqvist J."/>
        </authorList>
    </citation>
    <scope>NUCLEOTIDE SEQUENCE [LARGE SCALE GENOMIC DNA]</scope>
</reference>
<evidence type="ECO:0000256" key="6">
    <source>
        <dbReference type="ARBA" id="ARBA00022605"/>
    </source>
</evidence>
<evidence type="ECO:0000256" key="1">
    <source>
        <dbReference type="ARBA" id="ARBA00001920"/>
    </source>
</evidence>
<keyword evidence="10 12" id="KW-0486">Methionine biosynthesis</keyword>
<keyword evidence="18" id="KW-1185">Reference proteome</keyword>
<name>A0A0G4IZC7_PLABS</name>
<comment type="pathway">
    <text evidence="2">Amino-acid biosynthesis; L-threonine biosynthesis; L-threonine from L-aspartate: step 3/5.</text>
</comment>
<accession>A0A0G4IZC7</accession>
<dbReference type="EC" id="1.1.1.3" evidence="5 12"/>
<dbReference type="UniPathway" id="UPA00050">
    <property type="reaction ID" value="UER00063"/>
</dbReference>
<dbReference type="GO" id="GO:0009086">
    <property type="term" value="P:methionine biosynthetic process"/>
    <property type="evidence" value="ECO:0007669"/>
    <property type="project" value="UniProtKB-KW"/>
</dbReference>
<keyword evidence="9 12" id="KW-0560">Oxidoreductase</keyword>
<dbReference type="Gene3D" id="3.40.50.720">
    <property type="entry name" value="NAD(P)-binding Rossmann-like Domain"/>
    <property type="match status" value="1"/>
</dbReference>
<feature type="binding site" evidence="14">
    <location>
        <position position="208"/>
    </location>
    <ligand>
        <name>L-homoserine</name>
        <dbReference type="ChEBI" id="CHEBI:57476"/>
    </ligand>
</feature>
<dbReference type="InterPro" id="IPR036291">
    <property type="entry name" value="NAD(P)-bd_dom_sf"/>
</dbReference>
<dbReference type="Proteomes" id="UP000039324">
    <property type="component" value="Unassembled WGS sequence"/>
</dbReference>
<geneLocation type="mitochondrion" evidence="17"/>
<comment type="catalytic activity">
    <reaction evidence="11">
        <text>L-homoserine + NADP(+) = L-aspartate 4-semialdehyde + NADPH + H(+)</text>
        <dbReference type="Rhea" id="RHEA:15761"/>
        <dbReference type="ChEBI" id="CHEBI:15378"/>
        <dbReference type="ChEBI" id="CHEBI:57476"/>
        <dbReference type="ChEBI" id="CHEBI:57783"/>
        <dbReference type="ChEBI" id="CHEBI:58349"/>
        <dbReference type="ChEBI" id="CHEBI:537519"/>
        <dbReference type="EC" id="1.1.1.3"/>
    </reaction>
    <physiologicalReaction direction="right-to-left" evidence="11">
        <dbReference type="Rhea" id="RHEA:15763"/>
    </physiologicalReaction>
</comment>
<dbReference type="PIRSF" id="PIRSF036497">
    <property type="entry name" value="HDH_short"/>
    <property type="match status" value="1"/>
</dbReference>
<dbReference type="GO" id="GO:0004412">
    <property type="term" value="F:homoserine dehydrogenase activity"/>
    <property type="evidence" value="ECO:0007669"/>
    <property type="project" value="UniProtKB-EC"/>
</dbReference>
<gene>
    <name evidence="16" type="ORF">PBRA_001548</name>
    <name evidence="17" type="ORF">PLBR_LOCUS1221</name>
</gene>
<evidence type="ECO:0000256" key="9">
    <source>
        <dbReference type="ARBA" id="ARBA00023002"/>
    </source>
</evidence>
<dbReference type="FunFam" id="3.30.360.10:FF:000006">
    <property type="entry name" value="Bifunctional aspartokinase/homoserine dehydrogenase"/>
    <property type="match status" value="1"/>
</dbReference>
<keyword evidence="6 12" id="KW-0028">Amino-acid biosynthesis</keyword>
<feature type="domain" description="Homoserine dehydrogenase catalytic" evidence="15">
    <location>
        <begin position="155"/>
        <end position="356"/>
    </location>
</feature>
<reference evidence="16 18" key="1">
    <citation type="submission" date="2015-02" db="EMBL/GenBank/DDBJ databases">
        <authorList>
            <person name="Chooi Y.-H."/>
        </authorList>
    </citation>
    <scope>NUCLEOTIDE SEQUENCE [LARGE SCALE GENOMIC DNA]</scope>
    <source>
        <strain evidence="16">E3</strain>
    </source>
</reference>
<comment type="pathway">
    <text evidence="3">Amino-acid biosynthesis; L-methionine biosynthesis via de novo pathway; L-homoserine from L-aspartate: step 3/3.</text>
</comment>
<comment type="similarity">
    <text evidence="4 12">Belongs to the homoserine dehydrogenase family.</text>
</comment>